<comment type="cofactor">
    <cofactor evidence="1">
        <name>FAD</name>
        <dbReference type="ChEBI" id="CHEBI:57692"/>
    </cofactor>
</comment>
<dbReference type="InterPro" id="IPR036188">
    <property type="entry name" value="FAD/NAD-bd_sf"/>
</dbReference>
<keyword evidence="2" id="KW-0285">Flavoprotein</keyword>
<feature type="domain" description="FAD/NAD(P)-binding" evidence="5">
    <location>
        <begin position="7"/>
        <end position="301"/>
    </location>
</feature>
<dbReference type="PRINTS" id="PR00368">
    <property type="entry name" value="FADPNR"/>
</dbReference>
<evidence type="ECO:0000256" key="3">
    <source>
        <dbReference type="ARBA" id="ARBA00022827"/>
    </source>
</evidence>
<feature type="domain" description="Reductase C-terminal" evidence="6">
    <location>
        <begin position="321"/>
        <end position="389"/>
    </location>
</feature>
<dbReference type="PANTHER" id="PTHR43557">
    <property type="entry name" value="APOPTOSIS-INDUCING FACTOR 1"/>
    <property type="match status" value="1"/>
</dbReference>
<reference evidence="7 8" key="1">
    <citation type="journal article" date="2019" name="Int. J. Syst. Evol. Microbiol.">
        <title>The Global Catalogue of Microorganisms (GCM) 10K type strain sequencing project: providing services to taxonomists for standard genome sequencing and annotation.</title>
        <authorList>
            <consortium name="The Broad Institute Genomics Platform"/>
            <consortium name="The Broad Institute Genome Sequencing Center for Infectious Disease"/>
            <person name="Wu L."/>
            <person name="Ma J."/>
        </authorList>
    </citation>
    <scope>NUCLEOTIDE SEQUENCE [LARGE SCALE GENOMIC DNA]</scope>
    <source>
        <strain evidence="7 8">JCM 14942</strain>
    </source>
</reference>
<evidence type="ECO:0000313" key="7">
    <source>
        <dbReference type="EMBL" id="GAA1515463.1"/>
    </source>
</evidence>
<accession>A0ABN2AB62</accession>
<dbReference type="RefSeq" id="WP_181411270.1">
    <property type="nucleotide sequence ID" value="NZ_BAAAOR010000014.1"/>
</dbReference>
<dbReference type="Gene3D" id="3.50.50.60">
    <property type="entry name" value="FAD/NAD(P)-binding domain"/>
    <property type="match status" value="2"/>
</dbReference>
<organism evidence="7 8">
    <name type="scientific">Nocardioides humi</name>
    <dbReference type="NCBI Taxonomy" id="449461"/>
    <lineage>
        <taxon>Bacteria</taxon>
        <taxon>Bacillati</taxon>
        <taxon>Actinomycetota</taxon>
        <taxon>Actinomycetes</taxon>
        <taxon>Propionibacteriales</taxon>
        <taxon>Nocardioidaceae</taxon>
        <taxon>Nocardioides</taxon>
    </lineage>
</organism>
<sequence>MSTPSATVVVGASAAGLSTVEALRRAGHVGRVVLVGEEPHLPYDRPPLSKRHLVDDVPAAVLLRESVAYADLDVELRLGARARAVDLAEHRVDLEPGPSLTYDQLVIATGVRPRLLRQGHELAGVHVLRTLDDAERIRRALHDRPRVAVVGGGFLGAELVSSARTLGLAVTWLFPESAPMTEVLGPEVGGALGAHHVAEGVELRNGVLVDRLDGVDGRVAAAVDREGNSYPADVVLVCIGSLPNTEWLAGSGLELSNGVDCDEHCLAADDVYAAGDVASWLHPDRGARVRVEHRLNASEQALVVAHNLVHGPERVFAPVPYFWSDQYSLRLQAYGFPALADGFTVTEGGLAERRFAGVWTAAGEVVAVGGIGSPRAVRELRSHLIRAQAPVS</sequence>
<dbReference type="InterPro" id="IPR023753">
    <property type="entry name" value="FAD/NAD-binding_dom"/>
</dbReference>
<dbReference type="Gene3D" id="3.30.390.30">
    <property type="match status" value="1"/>
</dbReference>
<dbReference type="Pfam" id="PF07992">
    <property type="entry name" value="Pyr_redox_2"/>
    <property type="match status" value="1"/>
</dbReference>
<dbReference type="EMBL" id="BAAAOR010000014">
    <property type="protein sequence ID" value="GAA1515463.1"/>
    <property type="molecule type" value="Genomic_DNA"/>
</dbReference>
<keyword evidence="4" id="KW-0560">Oxidoreductase</keyword>
<dbReference type="PRINTS" id="PR00411">
    <property type="entry name" value="PNDRDTASEI"/>
</dbReference>
<gene>
    <name evidence="7" type="ORF">GCM10009788_19760</name>
</gene>
<dbReference type="InterPro" id="IPR050446">
    <property type="entry name" value="FAD-oxidoreductase/Apoptosis"/>
</dbReference>
<dbReference type="Proteomes" id="UP001500842">
    <property type="component" value="Unassembled WGS sequence"/>
</dbReference>
<protein>
    <submittedName>
        <fullName evidence="7">FAD-dependent oxidoreductase</fullName>
    </submittedName>
</protein>
<evidence type="ECO:0000259" key="6">
    <source>
        <dbReference type="Pfam" id="PF14759"/>
    </source>
</evidence>
<evidence type="ECO:0000256" key="2">
    <source>
        <dbReference type="ARBA" id="ARBA00022630"/>
    </source>
</evidence>
<dbReference type="SUPFAM" id="SSF55424">
    <property type="entry name" value="FAD/NAD-linked reductases, dimerisation (C-terminal) domain"/>
    <property type="match status" value="1"/>
</dbReference>
<evidence type="ECO:0000256" key="4">
    <source>
        <dbReference type="ARBA" id="ARBA00023002"/>
    </source>
</evidence>
<dbReference type="InterPro" id="IPR016156">
    <property type="entry name" value="FAD/NAD-linked_Rdtase_dimer_sf"/>
</dbReference>
<dbReference type="InterPro" id="IPR028202">
    <property type="entry name" value="Reductase_C"/>
</dbReference>
<evidence type="ECO:0000313" key="8">
    <source>
        <dbReference type="Proteomes" id="UP001500842"/>
    </source>
</evidence>
<evidence type="ECO:0000256" key="1">
    <source>
        <dbReference type="ARBA" id="ARBA00001974"/>
    </source>
</evidence>
<dbReference type="PANTHER" id="PTHR43557:SF2">
    <property type="entry name" value="RIESKE DOMAIN-CONTAINING PROTEIN-RELATED"/>
    <property type="match status" value="1"/>
</dbReference>
<evidence type="ECO:0000259" key="5">
    <source>
        <dbReference type="Pfam" id="PF07992"/>
    </source>
</evidence>
<name>A0ABN2AB62_9ACTN</name>
<proteinExistence type="predicted"/>
<dbReference type="Pfam" id="PF14759">
    <property type="entry name" value="Reductase_C"/>
    <property type="match status" value="1"/>
</dbReference>
<keyword evidence="8" id="KW-1185">Reference proteome</keyword>
<keyword evidence="3" id="KW-0274">FAD</keyword>
<dbReference type="SUPFAM" id="SSF51905">
    <property type="entry name" value="FAD/NAD(P)-binding domain"/>
    <property type="match status" value="2"/>
</dbReference>
<comment type="caution">
    <text evidence="7">The sequence shown here is derived from an EMBL/GenBank/DDBJ whole genome shotgun (WGS) entry which is preliminary data.</text>
</comment>